<dbReference type="HOGENOM" id="CLU_185698_0_0_1"/>
<feature type="compositionally biased region" description="Polar residues" evidence="1">
    <location>
        <begin position="30"/>
        <end position="46"/>
    </location>
</feature>
<gene>
    <name evidence="2" type="ORF">AGABI1DRAFT_83872</name>
</gene>
<evidence type="ECO:0000313" key="2">
    <source>
        <dbReference type="EMBL" id="EKM80935.1"/>
    </source>
</evidence>
<dbReference type="InParanoid" id="K5XZP8"/>
<sequence length="70" mass="8087">MTEQRKAEGWEDTTFHNIIDQFKGELSQLESNSNTTLDLQDPSTPARQEAYRKKTRESVISRRLSQDGTD</sequence>
<evidence type="ECO:0000256" key="1">
    <source>
        <dbReference type="SAM" id="MobiDB-lite"/>
    </source>
</evidence>
<dbReference type="OMA" id="WEDTTFH"/>
<reference evidence="3" key="1">
    <citation type="journal article" date="2012" name="Proc. Natl. Acad. Sci. U.S.A.">
        <title>Genome sequence of the button mushroom Agaricus bisporus reveals mechanisms governing adaptation to a humic-rich ecological niche.</title>
        <authorList>
            <person name="Morin E."/>
            <person name="Kohler A."/>
            <person name="Baker A.R."/>
            <person name="Foulongne-Oriol M."/>
            <person name="Lombard V."/>
            <person name="Nagy L.G."/>
            <person name="Ohm R.A."/>
            <person name="Patyshakuliyeva A."/>
            <person name="Brun A."/>
            <person name="Aerts A.L."/>
            <person name="Bailey A.M."/>
            <person name="Billette C."/>
            <person name="Coutinho P.M."/>
            <person name="Deakin G."/>
            <person name="Doddapaneni H."/>
            <person name="Floudas D."/>
            <person name="Grimwood J."/>
            <person name="Hilden K."/>
            <person name="Kuees U."/>
            <person name="LaButti K.M."/>
            <person name="Lapidus A."/>
            <person name="Lindquist E.A."/>
            <person name="Lucas S.M."/>
            <person name="Murat C."/>
            <person name="Riley R.W."/>
            <person name="Salamov A.A."/>
            <person name="Schmutz J."/>
            <person name="Subramanian V."/>
            <person name="Woesten H.A.B."/>
            <person name="Xu J."/>
            <person name="Eastwood D.C."/>
            <person name="Foster G.D."/>
            <person name="Sonnenberg A.S."/>
            <person name="Cullen D."/>
            <person name="de Vries R.P."/>
            <person name="Lundell T."/>
            <person name="Hibbett D.S."/>
            <person name="Henrissat B."/>
            <person name="Burton K.S."/>
            <person name="Kerrigan R.W."/>
            <person name="Challen M.P."/>
            <person name="Grigoriev I.V."/>
            <person name="Martin F."/>
        </authorList>
    </citation>
    <scope>NUCLEOTIDE SEQUENCE [LARGE SCALE GENOMIC DNA]</scope>
    <source>
        <strain evidence="3">JB137-S8 / ATCC MYA-4627 / FGSC 10392</strain>
    </source>
</reference>
<accession>K5XZP8</accession>
<dbReference type="EMBL" id="JH971388">
    <property type="protein sequence ID" value="EKM80935.1"/>
    <property type="molecule type" value="Genomic_DNA"/>
</dbReference>
<protein>
    <submittedName>
        <fullName evidence="2">Uncharacterized protein</fullName>
    </submittedName>
</protein>
<dbReference type="GeneID" id="18831939"/>
<keyword evidence="3" id="KW-1185">Reference proteome</keyword>
<name>K5XZP8_AGABU</name>
<feature type="non-terminal residue" evidence="2">
    <location>
        <position position="70"/>
    </location>
</feature>
<evidence type="ECO:0000313" key="3">
    <source>
        <dbReference type="Proteomes" id="UP000008493"/>
    </source>
</evidence>
<proteinExistence type="predicted"/>
<feature type="compositionally biased region" description="Basic and acidic residues" evidence="1">
    <location>
        <begin position="49"/>
        <end position="60"/>
    </location>
</feature>
<dbReference type="Proteomes" id="UP000008493">
    <property type="component" value="Unassembled WGS sequence"/>
</dbReference>
<dbReference type="RefSeq" id="XP_007328496.1">
    <property type="nucleotide sequence ID" value="XM_007328434.1"/>
</dbReference>
<dbReference type="KEGG" id="abp:AGABI1DRAFT83872"/>
<dbReference type="AlphaFoldDB" id="K5XZP8"/>
<organism evidence="2 3">
    <name type="scientific">Agaricus bisporus var. burnettii (strain JB137-S8 / ATCC MYA-4627 / FGSC 10392)</name>
    <name type="common">White button mushroom</name>
    <dbReference type="NCBI Taxonomy" id="597362"/>
    <lineage>
        <taxon>Eukaryota</taxon>
        <taxon>Fungi</taxon>
        <taxon>Dikarya</taxon>
        <taxon>Basidiomycota</taxon>
        <taxon>Agaricomycotina</taxon>
        <taxon>Agaricomycetes</taxon>
        <taxon>Agaricomycetidae</taxon>
        <taxon>Agaricales</taxon>
        <taxon>Agaricineae</taxon>
        <taxon>Agaricaceae</taxon>
        <taxon>Agaricus</taxon>
    </lineage>
</organism>
<feature type="region of interest" description="Disordered" evidence="1">
    <location>
        <begin position="30"/>
        <end position="70"/>
    </location>
</feature>